<gene>
    <name evidence="2" type="ORF">DACRYDRAFT_25228</name>
</gene>
<protein>
    <submittedName>
        <fullName evidence="2">Uncharacterized protein</fullName>
    </submittedName>
</protein>
<name>M5FQQ5_DACPD</name>
<proteinExistence type="predicted"/>
<dbReference type="HOGENOM" id="CLU_2867611_0_0_1"/>
<keyword evidence="3" id="KW-1185">Reference proteome</keyword>
<dbReference type="EMBL" id="JH795878">
    <property type="protein sequence ID" value="EJT97099.1"/>
    <property type="molecule type" value="Genomic_DNA"/>
</dbReference>
<dbReference type="RefSeq" id="XP_040623997.1">
    <property type="nucleotide sequence ID" value="XM_040774071.1"/>
</dbReference>
<accession>M5FQQ5</accession>
<sequence length="64" mass="6712">MHTLQRQGEGEGEREGGGETSHPSTPAAPLTPSAPSAPAAAALIIPSLDEIRPQRTHTNPFRTD</sequence>
<reference evidence="2 3" key="1">
    <citation type="journal article" date="2012" name="Science">
        <title>The Paleozoic origin of enzymatic lignin decomposition reconstructed from 31 fungal genomes.</title>
        <authorList>
            <person name="Floudas D."/>
            <person name="Binder M."/>
            <person name="Riley R."/>
            <person name="Barry K."/>
            <person name="Blanchette R.A."/>
            <person name="Henrissat B."/>
            <person name="Martinez A.T."/>
            <person name="Otillar R."/>
            <person name="Spatafora J.W."/>
            <person name="Yadav J.S."/>
            <person name="Aerts A."/>
            <person name="Benoit I."/>
            <person name="Boyd A."/>
            <person name="Carlson A."/>
            <person name="Copeland A."/>
            <person name="Coutinho P.M."/>
            <person name="de Vries R.P."/>
            <person name="Ferreira P."/>
            <person name="Findley K."/>
            <person name="Foster B."/>
            <person name="Gaskell J."/>
            <person name="Glotzer D."/>
            <person name="Gorecki P."/>
            <person name="Heitman J."/>
            <person name="Hesse C."/>
            <person name="Hori C."/>
            <person name="Igarashi K."/>
            <person name="Jurgens J.A."/>
            <person name="Kallen N."/>
            <person name="Kersten P."/>
            <person name="Kohler A."/>
            <person name="Kuees U."/>
            <person name="Kumar T.K.A."/>
            <person name="Kuo A."/>
            <person name="LaButti K."/>
            <person name="Larrondo L.F."/>
            <person name="Lindquist E."/>
            <person name="Ling A."/>
            <person name="Lombard V."/>
            <person name="Lucas S."/>
            <person name="Lundell T."/>
            <person name="Martin R."/>
            <person name="McLaughlin D.J."/>
            <person name="Morgenstern I."/>
            <person name="Morin E."/>
            <person name="Murat C."/>
            <person name="Nagy L.G."/>
            <person name="Nolan M."/>
            <person name="Ohm R.A."/>
            <person name="Patyshakuliyeva A."/>
            <person name="Rokas A."/>
            <person name="Ruiz-Duenas F.J."/>
            <person name="Sabat G."/>
            <person name="Salamov A."/>
            <person name="Samejima M."/>
            <person name="Schmutz J."/>
            <person name="Slot J.C."/>
            <person name="St John F."/>
            <person name="Stenlid J."/>
            <person name="Sun H."/>
            <person name="Sun S."/>
            <person name="Syed K."/>
            <person name="Tsang A."/>
            <person name="Wiebenga A."/>
            <person name="Young D."/>
            <person name="Pisabarro A."/>
            <person name="Eastwood D.C."/>
            <person name="Martin F."/>
            <person name="Cullen D."/>
            <person name="Grigoriev I.V."/>
            <person name="Hibbett D.S."/>
        </authorList>
    </citation>
    <scope>NUCLEOTIDE SEQUENCE [LARGE SCALE GENOMIC DNA]</scope>
    <source>
        <strain evidence="2 3">DJM-731 SS1</strain>
    </source>
</reference>
<feature type="region of interest" description="Disordered" evidence="1">
    <location>
        <begin position="1"/>
        <end position="41"/>
    </location>
</feature>
<evidence type="ECO:0000256" key="1">
    <source>
        <dbReference type="SAM" id="MobiDB-lite"/>
    </source>
</evidence>
<dbReference type="AlphaFoldDB" id="M5FQQ5"/>
<organism evidence="2 3">
    <name type="scientific">Dacryopinax primogenitus (strain DJM 731)</name>
    <name type="common">Brown rot fungus</name>
    <dbReference type="NCBI Taxonomy" id="1858805"/>
    <lineage>
        <taxon>Eukaryota</taxon>
        <taxon>Fungi</taxon>
        <taxon>Dikarya</taxon>
        <taxon>Basidiomycota</taxon>
        <taxon>Agaricomycotina</taxon>
        <taxon>Dacrymycetes</taxon>
        <taxon>Dacrymycetales</taxon>
        <taxon>Dacrymycetaceae</taxon>
        <taxon>Dacryopinax</taxon>
    </lineage>
</organism>
<evidence type="ECO:0000313" key="3">
    <source>
        <dbReference type="Proteomes" id="UP000030653"/>
    </source>
</evidence>
<evidence type="ECO:0000313" key="2">
    <source>
        <dbReference type="EMBL" id="EJT97099.1"/>
    </source>
</evidence>
<feature type="compositionally biased region" description="Basic and acidic residues" evidence="1">
    <location>
        <begin position="8"/>
        <end position="17"/>
    </location>
</feature>
<dbReference type="Proteomes" id="UP000030653">
    <property type="component" value="Unassembled WGS sequence"/>
</dbReference>
<dbReference type="GeneID" id="63689133"/>
<feature type="compositionally biased region" description="Low complexity" evidence="1">
    <location>
        <begin position="23"/>
        <end position="41"/>
    </location>
</feature>